<dbReference type="EMBL" id="CH445335">
    <property type="protein sequence ID" value="EAT84759.1"/>
    <property type="molecule type" value="Genomic_DNA"/>
</dbReference>
<dbReference type="AlphaFoldDB" id="Q0ULS1"/>
<dbReference type="KEGG" id="pno:SNOG_07293"/>
<dbReference type="Proteomes" id="UP000001055">
    <property type="component" value="Unassembled WGS sequence"/>
</dbReference>
<reference evidence="2" key="1">
    <citation type="journal article" date="2007" name="Plant Cell">
        <title>Dothideomycete-plant interactions illuminated by genome sequencing and EST analysis of the wheat pathogen Stagonospora nodorum.</title>
        <authorList>
            <person name="Hane J.K."/>
            <person name="Lowe R.G."/>
            <person name="Solomon P.S."/>
            <person name="Tan K.C."/>
            <person name="Schoch C.L."/>
            <person name="Spatafora J.W."/>
            <person name="Crous P.W."/>
            <person name="Kodira C."/>
            <person name="Birren B.W."/>
            <person name="Galagan J.E."/>
            <person name="Torriani S.F."/>
            <person name="McDonald B.A."/>
            <person name="Oliver R.P."/>
        </authorList>
    </citation>
    <scope>NUCLEOTIDE SEQUENCE [LARGE SCALE GENOMIC DNA]</scope>
    <source>
        <strain evidence="2">SN15 / ATCC MYA-4574 / FGSC 10173</strain>
    </source>
</reference>
<protein>
    <submittedName>
        <fullName evidence="1">Uncharacterized protein</fullName>
    </submittedName>
</protein>
<gene>
    <name evidence="1" type="ORF">SNOG_07293</name>
</gene>
<dbReference type="GeneID" id="5974527"/>
<sequence length="141" mass="16180">MFMLSTRRGEAKSGETAFRARRVGGLALVLSTRTWLLTSLIAESFTQLQRVLIPPDFTHWRQHFVLLRNDLIVKELFEANVHDLFSRPRVKIYHDQALAQMHNETFLAPFTAANFVYLEEALGVAFKIAVPRNSELLDHEG</sequence>
<dbReference type="RefSeq" id="XP_001797634.1">
    <property type="nucleotide sequence ID" value="XM_001797582.1"/>
</dbReference>
<evidence type="ECO:0000313" key="1">
    <source>
        <dbReference type="EMBL" id="EAT84759.1"/>
    </source>
</evidence>
<accession>Q0ULS1</accession>
<proteinExistence type="predicted"/>
<dbReference type="InParanoid" id="Q0ULS1"/>
<name>Q0ULS1_PHANO</name>
<dbReference type="VEuPathDB" id="FungiDB:JI435_430080"/>
<organism evidence="1 2">
    <name type="scientific">Phaeosphaeria nodorum (strain SN15 / ATCC MYA-4574 / FGSC 10173)</name>
    <name type="common">Glume blotch fungus</name>
    <name type="synonym">Parastagonospora nodorum</name>
    <dbReference type="NCBI Taxonomy" id="321614"/>
    <lineage>
        <taxon>Eukaryota</taxon>
        <taxon>Fungi</taxon>
        <taxon>Dikarya</taxon>
        <taxon>Ascomycota</taxon>
        <taxon>Pezizomycotina</taxon>
        <taxon>Dothideomycetes</taxon>
        <taxon>Pleosporomycetidae</taxon>
        <taxon>Pleosporales</taxon>
        <taxon>Pleosporineae</taxon>
        <taxon>Phaeosphaeriaceae</taxon>
        <taxon>Parastagonospora</taxon>
    </lineage>
</organism>
<evidence type="ECO:0000313" key="2">
    <source>
        <dbReference type="Proteomes" id="UP000001055"/>
    </source>
</evidence>